<dbReference type="AlphaFoldDB" id="F0R2W0"/>
<dbReference type="eggNOG" id="ENOG502ZEF1">
    <property type="taxonomic scope" value="Bacteria"/>
</dbReference>
<evidence type="ECO:0000313" key="2">
    <source>
        <dbReference type="Proteomes" id="UP000007486"/>
    </source>
</evidence>
<dbReference type="KEGG" id="bsa:Bacsa_1960"/>
<evidence type="ECO:0008006" key="3">
    <source>
        <dbReference type="Google" id="ProtNLM"/>
    </source>
</evidence>
<sequence length="196" mass="22818">MKVEKFTKEDMCAAISLAQHAWHGYYDGFPAEYIRCIAACIVLHNYTDADLAFKITDNGEMKGIIFGTRKGKIVGLSVWVHEQVKSMNPQEKELLERLNDYMDEADRNTIAQMDDSDVKLSLFISIQKGCGKELLRTIMQEFRAMNAQRMFLWTDTSCDHDYYPAHGFTLASQYRDTHYSTNETDYMTYIYWKPLE</sequence>
<name>F0R2W0_PHOSB</name>
<protein>
    <recommendedName>
        <fullName evidence="3">N-acetyltransferase domain-containing protein</fullName>
    </recommendedName>
</protein>
<dbReference type="SUPFAM" id="SSF55729">
    <property type="entry name" value="Acyl-CoA N-acyltransferases (Nat)"/>
    <property type="match status" value="1"/>
</dbReference>
<dbReference type="Gene3D" id="3.40.630.30">
    <property type="match status" value="1"/>
</dbReference>
<dbReference type="InterPro" id="IPR016181">
    <property type="entry name" value="Acyl_CoA_acyltransferase"/>
</dbReference>
<organism evidence="1 2">
    <name type="scientific">Phocaeicola salanitronis (strain DSM 18170 / JCM 13657 / CCUG 60908 / BL78)</name>
    <name type="common">Bacteroides salanitronis</name>
    <dbReference type="NCBI Taxonomy" id="667015"/>
    <lineage>
        <taxon>Bacteria</taxon>
        <taxon>Pseudomonadati</taxon>
        <taxon>Bacteroidota</taxon>
        <taxon>Bacteroidia</taxon>
        <taxon>Bacteroidales</taxon>
        <taxon>Bacteroidaceae</taxon>
        <taxon>Phocaeicola</taxon>
    </lineage>
</organism>
<proteinExistence type="predicted"/>
<accession>F0R2W0</accession>
<dbReference type="STRING" id="667015.Bacsa_1960"/>
<dbReference type="HOGENOM" id="CLU_1401264_0_0_10"/>
<reference evidence="1 2" key="1">
    <citation type="journal article" date="2011" name="Stand. Genomic Sci.">
        <title>Complete genome sequence of Bacteroides salanitronis type strain (BL78).</title>
        <authorList>
            <person name="Gronow S."/>
            <person name="Held B."/>
            <person name="Lucas S."/>
            <person name="Lapidus A."/>
            <person name="Del Rio T.G."/>
            <person name="Nolan M."/>
            <person name="Tice H."/>
            <person name="Deshpande S."/>
            <person name="Cheng J.F."/>
            <person name="Pitluck S."/>
            <person name="Liolios K."/>
            <person name="Pagani I."/>
            <person name="Ivanova N."/>
            <person name="Mavromatis K."/>
            <person name="Pati A."/>
            <person name="Tapia R."/>
            <person name="Han C."/>
            <person name="Goodwin L."/>
            <person name="Chen A."/>
            <person name="Palaniappan K."/>
            <person name="Land M."/>
            <person name="Hauser L."/>
            <person name="Chang Y.J."/>
            <person name="Jeffries C.D."/>
            <person name="Brambilla E.M."/>
            <person name="Rohde M."/>
            <person name="Goker M."/>
            <person name="Detter J.C."/>
            <person name="Woyke T."/>
            <person name="Bristow J."/>
            <person name="Markowitz V."/>
            <person name="Hugenholtz P."/>
            <person name="Kyrpides N.C."/>
            <person name="Klenk H.P."/>
            <person name="Eisen J.A."/>
        </authorList>
    </citation>
    <scope>NUCLEOTIDE SEQUENCE [LARGE SCALE GENOMIC DNA]</scope>
    <source>
        <strain evidence="1 2">DSM 18170</strain>
    </source>
</reference>
<dbReference type="RefSeq" id="WP_013617946.1">
    <property type="nucleotide sequence ID" value="NC_015164.1"/>
</dbReference>
<dbReference type="Proteomes" id="UP000007486">
    <property type="component" value="Chromosome"/>
</dbReference>
<keyword evidence="2" id="KW-1185">Reference proteome</keyword>
<gene>
    <name evidence="1" type="ordered locus">Bacsa_1960</name>
</gene>
<evidence type="ECO:0000313" key="1">
    <source>
        <dbReference type="EMBL" id="ADY36516.1"/>
    </source>
</evidence>
<dbReference type="EMBL" id="CP002530">
    <property type="protein sequence ID" value="ADY36516.1"/>
    <property type="molecule type" value="Genomic_DNA"/>
</dbReference>